<evidence type="ECO:0000259" key="2">
    <source>
        <dbReference type="Pfam" id="PF23313"/>
    </source>
</evidence>
<evidence type="ECO:0000313" key="5">
    <source>
        <dbReference type="Proteomes" id="UP000014760"/>
    </source>
</evidence>
<reference evidence="4" key="3">
    <citation type="submission" date="2015-06" db="UniProtKB">
        <authorList>
            <consortium name="EnsemblMetazoa"/>
        </authorList>
    </citation>
    <scope>IDENTIFICATION</scope>
</reference>
<evidence type="ECO:0000313" key="3">
    <source>
        <dbReference type="EMBL" id="ELT96227.1"/>
    </source>
</evidence>
<accession>R7TRM2</accession>
<feature type="domain" description="KIF14 four-helical bundle" evidence="2">
    <location>
        <begin position="152"/>
        <end position="286"/>
    </location>
</feature>
<feature type="region of interest" description="Disordered" evidence="1">
    <location>
        <begin position="65"/>
        <end position="86"/>
    </location>
</feature>
<proteinExistence type="predicted"/>
<dbReference type="EMBL" id="KB308885">
    <property type="protein sequence ID" value="ELT96227.1"/>
    <property type="molecule type" value="Genomic_DNA"/>
</dbReference>
<dbReference type="EnsemblMetazoa" id="CapteT226546">
    <property type="protein sequence ID" value="CapteP226546"/>
    <property type="gene ID" value="CapteG226546"/>
</dbReference>
<dbReference type="OrthoDB" id="3176171at2759"/>
<protein>
    <recommendedName>
        <fullName evidence="2">KIF14 four-helical bundle domain-containing protein</fullName>
    </recommendedName>
</protein>
<dbReference type="EMBL" id="AMQN01002310">
    <property type="status" value="NOT_ANNOTATED_CDS"/>
    <property type="molecule type" value="Genomic_DNA"/>
</dbReference>
<sequence length="519" mass="57382">MSWNKETHAMFGCSGPFHSVGLNTTPIASTTFGGVALNNSEMDRHLLNAIFLEKLRRPYFLQRGQEESEMPSYNHRPTGTVTPIRDVSANRDTNRNLKRKPTMDQCINTLHVGCQTYHIDTPLKNTTPMLSLCKEMANMLLQRTRDGKNKSTVVDVIMRSCESVKVAVINILEAFTEAQLNGTMQPDHFSDCDLVRVSSMQLVSSLDLLVTNATHWAESFTDVQSDLISDLSSTITDTVKELAAELLAFLQGCENDDDTIVQNTSTTVMDHLFSLVKCCGELAIANEICPNHSLADSQDLTYDVTQIEVFKIAPTQPDVDDYLQPSDDMKQSFLDGCDSFLEGTTQSCLNRILECTERYFETCLHNHHNCEDAFEKLPKGTDEDGAVLRKIYRCTEMVQRAIPKLVAGSVGDVVVESAEVDCVAANASSQGENISAGVIFDPQTQAVMAASQEVTLATHALNGLIRKMLPSQNDAASRVKRMLPATPGRALVRCHSARTRSLDKARISRSLASFDFTHQ</sequence>
<keyword evidence="5" id="KW-1185">Reference proteome</keyword>
<dbReference type="HOGENOM" id="CLU_525030_0_0_1"/>
<reference evidence="3 5" key="2">
    <citation type="journal article" date="2013" name="Nature">
        <title>Insights into bilaterian evolution from three spiralian genomes.</title>
        <authorList>
            <person name="Simakov O."/>
            <person name="Marletaz F."/>
            <person name="Cho S.J."/>
            <person name="Edsinger-Gonzales E."/>
            <person name="Havlak P."/>
            <person name="Hellsten U."/>
            <person name="Kuo D.H."/>
            <person name="Larsson T."/>
            <person name="Lv J."/>
            <person name="Arendt D."/>
            <person name="Savage R."/>
            <person name="Osoegawa K."/>
            <person name="de Jong P."/>
            <person name="Grimwood J."/>
            <person name="Chapman J.A."/>
            <person name="Shapiro H."/>
            <person name="Aerts A."/>
            <person name="Otillar R.P."/>
            <person name="Terry A.Y."/>
            <person name="Boore J.L."/>
            <person name="Grigoriev I.V."/>
            <person name="Lindberg D.R."/>
            <person name="Seaver E.C."/>
            <person name="Weisblat D.A."/>
            <person name="Putnam N.H."/>
            <person name="Rokhsar D.S."/>
        </authorList>
    </citation>
    <scope>NUCLEOTIDE SEQUENCE</scope>
    <source>
        <strain evidence="3 5">I ESC-2004</strain>
    </source>
</reference>
<dbReference type="Pfam" id="PF23313">
    <property type="entry name" value="4HB_KIF14"/>
    <property type="match status" value="1"/>
</dbReference>
<evidence type="ECO:0000313" key="4">
    <source>
        <dbReference type="EnsemblMetazoa" id="CapteP226546"/>
    </source>
</evidence>
<reference evidence="5" key="1">
    <citation type="submission" date="2012-12" db="EMBL/GenBank/DDBJ databases">
        <authorList>
            <person name="Hellsten U."/>
            <person name="Grimwood J."/>
            <person name="Chapman J.A."/>
            <person name="Shapiro H."/>
            <person name="Aerts A."/>
            <person name="Otillar R.P."/>
            <person name="Terry A.Y."/>
            <person name="Boore J.L."/>
            <person name="Simakov O."/>
            <person name="Marletaz F."/>
            <person name="Cho S.-J."/>
            <person name="Edsinger-Gonzales E."/>
            <person name="Havlak P."/>
            <person name="Kuo D.-H."/>
            <person name="Larsson T."/>
            <person name="Lv J."/>
            <person name="Arendt D."/>
            <person name="Savage R."/>
            <person name="Osoegawa K."/>
            <person name="de Jong P."/>
            <person name="Lindberg D.R."/>
            <person name="Seaver E.C."/>
            <person name="Weisblat D.A."/>
            <person name="Putnam N.H."/>
            <person name="Grigoriev I.V."/>
            <person name="Rokhsar D.S."/>
        </authorList>
    </citation>
    <scope>NUCLEOTIDE SEQUENCE</scope>
    <source>
        <strain evidence="5">I ESC-2004</strain>
    </source>
</reference>
<gene>
    <name evidence="3" type="ORF">CAPTEDRAFT_226546</name>
</gene>
<name>R7TRM2_CAPTE</name>
<dbReference type="Proteomes" id="UP000014760">
    <property type="component" value="Unassembled WGS sequence"/>
</dbReference>
<dbReference type="InterPro" id="IPR056523">
    <property type="entry name" value="4HB_KIF14"/>
</dbReference>
<evidence type="ECO:0000256" key="1">
    <source>
        <dbReference type="SAM" id="MobiDB-lite"/>
    </source>
</evidence>
<dbReference type="AlphaFoldDB" id="R7TRM2"/>
<organism evidence="3">
    <name type="scientific">Capitella teleta</name>
    <name type="common">Polychaete worm</name>
    <dbReference type="NCBI Taxonomy" id="283909"/>
    <lineage>
        <taxon>Eukaryota</taxon>
        <taxon>Metazoa</taxon>
        <taxon>Spiralia</taxon>
        <taxon>Lophotrochozoa</taxon>
        <taxon>Annelida</taxon>
        <taxon>Polychaeta</taxon>
        <taxon>Sedentaria</taxon>
        <taxon>Scolecida</taxon>
        <taxon>Capitellidae</taxon>
        <taxon>Capitella</taxon>
    </lineage>
</organism>